<reference evidence="1" key="2">
    <citation type="submission" date="2015-03" db="EMBL/GenBank/DDBJ databases">
        <authorList>
            <person name="Chow C.-E.T."/>
            <person name="Winget D.M."/>
            <person name="White R.A.III."/>
            <person name="Hallam S.J."/>
            <person name="Suttle C.A."/>
        </authorList>
    </citation>
    <scope>NUCLEOTIDE SEQUENCE</scope>
    <source>
        <strain evidence="1">Anoxic2_3</strain>
    </source>
</reference>
<reference evidence="1" key="1">
    <citation type="journal article" date="2015" name="Front. Microbiol.">
        <title>Combining genomic sequencing methods to explore viral diversity and reveal potential virus-host interactions.</title>
        <authorList>
            <person name="Chow C.E."/>
            <person name="Winget D.M."/>
            <person name="White R.A.III."/>
            <person name="Hallam S.J."/>
            <person name="Suttle C.A."/>
        </authorList>
    </citation>
    <scope>NUCLEOTIDE SEQUENCE</scope>
    <source>
        <strain evidence="1">Anoxic2_3</strain>
    </source>
</reference>
<accession>A0A0F7L4C8</accession>
<protein>
    <submittedName>
        <fullName evidence="1">Uncharacterized protein</fullName>
    </submittedName>
</protein>
<organism evidence="1">
    <name type="scientific">uncultured marine virus</name>
    <dbReference type="NCBI Taxonomy" id="186617"/>
    <lineage>
        <taxon>Viruses</taxon>
        <taxon>environmental samples</taxon>
    </lineage>
</organism>
<sequence>MLPCQHPSREANLGLGISCFSPAASIFSFHSRFILSQSERVVVQAFVIVAWARRFILTCSSVP</sequence>
<proteinExistence type="predicted"/>
<dbReference type="EMBL" id="KR029587">
    <property type="protein sequence ID" value="AKH46830.1"/>
    <property type="molecule type" value="Genomic_DNA"/>
</dbReference>
<evidence type="ECO:0000313" key="1">
    <source>
        <dbReference type="EMBL" id="AKH46830.1"/>
    </source>
</evidence>
<name>A0A0F7L4C8_9VIRU</name>